<feature type="signal peptide" evidence="1">
    <location>
        <begin position="1"/>
        <end position="26"/>
    </location>
</feature>
<keyword evidence="3" id="KW-1185">Reference proteome</keyword>
<evidence type="ECO:0000313" key="2">
    <source>
        <dbReference type="EMBL" id="EJO15308.1"/>
    </source>
</evidence>
<evidence type="ECO:0008006" key="4">
    <source>
        <dbReference type="Google" id="ProtNLM"/>
    </source>
</evidence>
<protein>
    <recommendedName>
        <fullName evidence="4">Secreted protein</fullName>
    </recommendedName>
</protein>
<accession>J7TTL2</accession>
<dbReference type="AlphaFoldDB" id="J7TTL2"/>
<dbReference type="Proteomes" id="UP000006983">
    <property type="component" value="Unassembled WGS sequence"/>
</dbReference>
<evidence type="ECO:0000256" key="1">
    <source>
        <dbReference type="SAM" id="SignalP"/>
    </source>
</evidence>
<keyword evidence="1" id="KW-0732">Signal</keyword>
<dbReference type="PATRIC" id="fig|1200793.3.peg.2117"/>
<feature type="chain" id="PRO_5003798641" description="Secreted protein" evidence="1">
    <location>
        <begin position="27"/>
        <end position="259"/>
    </location>
</feature>
<sequence>MVMPKKILFAVLMVVSLFLCSSAVNKAITYDNDFIISLARGLDKRWEDAASNYEDTTSYYEKATQLELSEVGRYKEKTFKDNKLKKLAIEYINVLEDSKKLTSKENDHYSSDSWVEYRKKRYELILDIHSRKKIPVHDTRNLRDILDIGIKVKQTKEIIQEFKKIFKGNNFTISKSSENSDELNCSGTFENTTNYYLSYVPMTIVACNKNGTVFFSTHYAVITEWREGTTKELNLTVYDPNHEFNEIKVSLDEKYLQFR</sequence>
<geneLocation type="plasmid" evidence="2">
    <name>pRSSL1</name>
</geneLocation>
<dbReference type="EMBL" id="ALIF01000007">
    <property type="protein sequence ID" value="EJO15308.1"/>
    <property type="molecule type" value="Genomic_DNA"/>
</dbReference>
<keyword evidence="2" id="KW-0614">Plasmid</keyword>
<organism evidence="2 3">
    <name type="scientific">Streptococcus salivarius K12</name>
    <dbReference type="NCBI Taxonomy" id="1200793"/>
    <lineage>
        <taxon>Bacteria</taxon>
        <taxon>Bacillati</taxon>
        <taxon>Bacillota</taxon>
        <taxon>Bacilli</taxon>
        <taxon>Lactobacillales</taxon>
        <taxon>Streptococcaceae</taxon>
        <taxon>Streptococcus</taxon>
    </lineage>
</organism>
<comment type="caution">
    <text evidence="2">The sequence shown here is derived from an EMBL/GenBank/DDBJ whole genome shotgun (WGS) entry which is preliminary data.</text>
</comment>
<evidence type="ECO:0000313" key="3">
    <source>
        <dbReference type="Proteomes" id="UP000006983"/>
    </source>
</evidence>
<reference evidence="2 3" key="1">
    <citation type="journal article" date="2012" name="J. Bacteriol.">
        <title>Genome Sequence of the Lantibiotic Bacteriocin Producer Streptococcus salivarius Strain K12.</title>
        <authorList>
            <person name="Barretto C."/>
            <person name="Alvarez-Martin P."/>
            <person name="Foata F."/>
            <person name="Renault P."/>
            <person name="Berger B."/>
        </authorList>
    </citation>
    <scope>NUCLEOTIDE SEQUENCE [LARGE SCALE GENOMIC DNA]</scope>
    <source>
        <strain evidence="2 3">K12</strain>
        <plasmid evidence="2">pRSSL1</plasmid>
    </source>
</reference>
<proteinExistence type="predicted"/>
<gene>
    <name evidence="2" type="ORF">RSSL_00067</name>
</gene>
<name>J7TTL2_STRSL</name>